<dbReference type="Proteomes" id="UP000625735">
    <property type="component" value="Unassembled WGS sequence"/>
</dbReference>
<dbReference type="Pfam" id="PF01979">
    <property type="entry name" value="Amidohydro_1"/>
    <property type="match status" value="1"/>
</dbReference>
<evidence type="ECO:0000256" key="1">
    <source>
        <dbReference type="SAM" id="SignalP"/>
    </source>
</evidence>
<dbReference type="GO" id="GO:0016787">
    <property type="term" value="F:hydrolase activity"/>
    <property type="evidence" value="ECO:0007669"/>
    <property type="project" value="InterPro"/>
</dbReference>
<keyword evidence="4" id="KW-1185">Reference proteome</keyword>
<dbReference type="InterPro" id="IPR032466">
    <property type="entry name" value="Metal_Hydrolase"/>
</dbReference>
<feature type="domain" description="Amidohydrolase-related" evidence="2">
    <location>
        <begin position="351"/>
        <end position="409"/>
    </location>
</feature>
<reference evidence="3" key="2">
    <citation type="submission" date="2020-09" db="EMBL/GenBank/DDBJ databases">
        <authorList>
            <person name="Sun Q."/>
            <person name="Zhou Y."/>
        </authorList>
    </citation>
    <scope>NUCLEOTIDE SEQUENCE</scope>
    <source>
        <strain evidence="3">CGMCC 1.12506</strain>
    </source>
</reference>
<keyword evidence="1" id="KW-0732">Signal</keyword>
<dbReference type="AlphaFoldDB" id="A0A916Y0V4"/>
<gene>
    <name evidence="3" type="ORF">GCM10011343_15380</name>
</gene>
<dbReference type="SUPFAM" id="SSF51556">
    <property type="entry name" value="Metallo-dependent hydrolases"/>
    <property type="match status" value="1"/>
</dbReference>
<evidence type="ECO:0000259" key="2">
    <source>
        <dbReference type="Pfam" id="PF01979"/>
    </source>
</evidence>
<organism evidence="3 4">
    <name type="scientific">Flavobacterium orientale</name>
    <dbReference type="NCBI Taxonomy" id="1756020"/>
    <lineage>
        <taxon>Bacteria</taxon>
        <taxon>Pseudomonadati</taxon>
        <taxon>Bacteroidota</taxon>
        <taxon>Flavobacteriia</taxon>
        <taxon>Flavobacteriales</taxon>
        <taxon>Flavobacteriaceae</taxon>
        <taxon>Flavobacterium</taxon>
    </lineage>
</organism>
<comment type="caution">
    <text evidence="3">The sequence shown here is derived from an EMBL/GenBank/DDBJ whole genome shotgun (WGS) entry which is preliminary data.</text>
</comment>
<evidence type="ECO:0000313" key="3">
    <source>
        <dbReference type="EMBL" id="GGD26130.1"/>
    </source>
</evidence>
<accession>A0A916Y0V4</accession>
<sequence length="433" mass="48118">MKKYTLYISLVLVSLSWGQQTPAAKQNQSILIIGGTAHIGNGTTQEHSMISIIDGKIQYVVDGRLAKPAKHDVVITVNENHHIYPGFIAPNSTLGLVEIDAVKASDDVREMGEMNPHIRSIIAYNAESLITETTRPNGVLLAQITPRGGRISGTSSVVQLDAWNWEDAVVKADEGIHLNWPRSYVRTGWWAEPGGIEANKEYENQIKAIQDFFSLSSNYLSGDRKNKDISLEAMNGLQAGTKKLYVHADGEKEIRDALLFKQKNKIAKMVIVGGYYAFKVADDLKQNQVSVLLKRVHDLPLLEDEDVNLPYKNAALLVKKGVLTALQNQGDMERMQTRNLPFYAGTCAAWGLTKEEALQLITSNAAEILGISENYGTLEHNKSATLFISEGDALDMKTNKVTHAFIDGRGISLDSRQDELYERYKGKFEQQKK</sequence>
<feature type="signal peptide" evidence="1">
    <location>
        <begin position="1"/>
        <end position="23"/>
    </location>
</feature>
<name>A0A916Y0V4_9FLAO</name>
<dbReference type="InterPro" id="IPR006680">
    <property type="entry name" value="Amidohydro-rel"/>
</dbReference>
<dbReference type="Gene3D" id="3.20.20.140">
    <property type="entry name" value="Metal-dependent hydrolases"/>
    <property type="match status" value="1"/>
</dbReference>
<dbReference type="PANTHER" id="PTHR43135">
    <property type="entry name" value="ALPHA-D-RIBOSE 1-METHYLPHOSPHONATE 5-TRIPHOSPHATE DIPHOSPHATASE"/>
    <property type="match status" value="1"/>
</dbReference>
<dbReference type="RefSeq" id="WP_188361978.1">
    <property type="nucleotide sequence ID" value="NZ_BMFG01000005.1"/>
</dbReference>
<dbReference type="InterPro" id="IPR051781">
    <property type="entry name" value="Metallo-dep_Hydrolase"/>
</dbReference>
<dbReference type="EMBL" id="BMFG01000005">
    <property type="protein sequence ID" value="GGD26130.1"/>
    <property type="molecule type" value="Genomic_DNA"/>
</dbReference>
<dbReference type="PANTHER" id="PTHR43135:SF3">
    <property type="entry name" value="ALPHA-D-RIBOSE 1-METHYLPHOSPHONATE 5-TRIPHOSPHATE DIPHOSPHATASE"/>
    <property type="match status" value="1"/>
</dbReference>
<protein>
    <submittedName>
        <fullName evidence="3">Amidohydrolase</fullName>
    </submittedName>
</protein>
<evidence type="ECO:0000313" key="4">
    <source>
        <dbReference type="Proteomes" id="UP000625735"/>
    </source>
</evidence>
<proteinExistence type="predicted"/>
<feature type="chain" id="PRO_5038100471" evidence="1">
    <location>
        <begin position="24"/>
        <end position="433"/>
    </location>
</feature>
<reference evidence="3" key="1">
    <citation type="journal article" date="2014" name="Int. J. Syst. Evol. Microbiol.">
        <title>Complete genome sequence of Corynebacterium casei LMG S-19264T (=DSM 44701T), isolated from a smear-ripened cheese.</title>
        <authorList>
            <consortium name="US DOE Joint Genome Institute (JGI-PGF)"/>
            <person name="Walter F."/>
            <person name="Albersmeier A."/>
            <person name="Kalinowski J."/>
            <person name="Ruckert C."/>
        </authorList>
    </citation>
    <scope>NUCLEOTIDE SEQUENCE</scope>
    <source>
        <strain evidence="3">CGMCC 1.12506</strain>
    </source>
</reference>